<name>A0A5B7IIP0_PORTR</name>
<sequence length="43" mass="5074">MPLSCRRDAGEARIREYLKLTLLPPEVTRRSHSHILHTPTHQR</sequence>
<comment type="caution">
    <text evidence="1">The sequence shown here is derived from an EMBL/GenBank/DDBJ whole genome shotgun (WGS) entry which is preliminary data.</text>
</comment>
<reference evidence="1 2" key="1">
    <citation type="submission" date="2019-05" db="EMBL/GenBank/DDBJ databases">
        <title>Another draft genome of Portunus trituberculatus and its Hox gene families provides insights of decapod evolution.</title>
        <authorList>
            <person name="Jeong J.-H."/>
            <person name="Song I."/>
            <person name="Kim S."/>
            <person name="Choi T."/>
            <person name="Kim D."/>
            <person name="Ryu S."/>
            <person name="Kim W."/>
        </authorList>
    </citation>
    <scope>NUCLEOTIDE SEQUENCE [LARGE SCALE GENOMIC DNA]</scope>
    <source>
        <tissue evidence="1">Muscle</tissue>
    </source>
</reference>
<keyword evidence="2" id="KW-1185">Reference proteome</keyword>
<organism evidence="1 2">
    <name type="scientific">Portunus trituberculatus</name>
    <name type="common">Swimming crab</name>
    <name type="synonym">Neptunus trituberculatus</name>
    <dbReference type="NCBI Taxonomy" id="210409"/>
    <lineage>
        <taxon>Eukaryota</taxon>
        <taxon>Metazoa</taxon>
        <taxon>Ecdysozoa</taxon>
        <taxon>Arthropoda</taxon>
        <taxon>Crustacea</taxon>
        <taxon>Multicrustacea</taxon>
        <taxon>Malacostraca</taxon>
        <taxon>Eumalacostraca</taxon>
        <taxon>Eucarida</taxon>
        <taxon>Decapoda</taxon>
        <taxon>Pleocyemata</taxon>
        <taxon>Brachyura</taxon>
        <taxon>Eubrachyura</taxon>
        <taxon>Portunoidea</taxon>
        <taxon>Portunidae</taxon>
        <taxon>Portuninae</taxon>
        <taxon>Portunus</taxon>
    </lineage>
</organism>
<evidence type="ECO:0000313" key="1">
    <source>
        <dbReference type="EMBL" id="MPC80404.1"/>
    </source>
</evidence>
<protein>
    <submittedName>
        <fullName evidence="1">Uncharacterized protein</fullName>
    </submittedName>
</protein>
<proteinExistence type="predicted"/>
<accession>A0A5B7IIP0</accession>
<evidence type="ECO:0000313" key="2">
    <source>
        <dbReference type="Proteomes" id="UP000324222"/>
    </source>
</evidence>
<gene>
    <name evidence="1" type="ORF">E2C01_074982</name>
</gene>
<dbReference type="AlphaFoldDB" id="A0A5B7IIP0"/>
<dbReference type="EMBL" id="VSRR010053918">
    <property type="protein sequence ID" value="MPC80404.1"/>
    <property type="molecule type" value="Genomic_DNA"/>
</dbReference>
<dbReference type="Proteomes" id="UP000324222">
    <property type="component" value="Unassembled WGS sequence"/>
</dbReference>